<dbReference type="InterPro" id="IPR013154">
    <property type="entry name" value="ADH-like_N"/>
</dbReference>
<comment type="similarity">
    <text evidence="2">Belongs to the zinc-containing alcohol dehydrogenase family. Quinone oxidoreductase subfamily.</text>
</comment>
<dbReference type="Pfam" id="PF08240">
    <property type="entry name" value="ADH_N"/>
    <property type="match status" value="1"/>
</dbReference>
<evidence type="ECO:0000313" key="9">
    <source>
        <dbReference type="Proteomes" id="UP001320245"/>
    </source>
</evidence>
<evidence type="ECO:0000259" key="7">
    <source>
        <dbReference type="Pfam" id="PF08240"/>
    </source>
</evidence>
<dbReference type="CDD" id="cd08290">
    <property type="entry name" value="ETR"/>
    <property type="match status" value="1"/>
</dbReference>
<dbReference type="AlphaFoldDB" id="A0AAN9UA49"/>
<accession>A0AAN9UA49</accession>
<keyword evidence="6" id="KW-0496">Mitochondrion</keyword>
<evidence type="ECO:0000256" key="2">
    <source>
        <dbReference type="ARBA" id="ARBA00010371"/>
    </source>
</evidence>
<reference evidence="8 9" key="1">
    <citation type="journal article" date="2023" name="PLoS ONE">
        <title>Cytospora paraplurivora sp. nov. isolated from orchards with fruit tree decline syndrome in Ontario, Canada.</title>
        <authorList>
            <person name="Ilyukhin E."/>
            <person name="Nguyen H.D.T."/>
            <person name="Castle A.J."/>
            <person name="Ellouze W."/>
        </authorList>
    </citation>
    <scope>NUCLEOTIDE SEQUENCE [LARGE SCALE GENOMIC DNA]</scope>
    <source>
        <strain evidence="8 9">FDS-564</strain>
    </source>
</reference>
<evidence type="ECO:0000256" key="4">
    <source>
        <dbReference type="ARBA" id="ARBA00022946"/>
    </source>
</evidence>
<evidence type="ECO:0000256" key="6">
    <source>
        <dbReference type="ARBA" id="ARBA00023128"/>
    </source>
</evidence>
<keyword evidence="4" id="KW-0809">Transit peptide</keyword>
<dbReference type="GO" id="GO:0005739">
    <property type="term" value="C:mitochondrion"/>
    <property type="evidence" value="ECO:0007669"/>
    <property type="project" value="UniProtKB-SubCell"/>
</dbReference>
<dbReference type="SUPFAM" id="SSF50129">
    <property type="entry name" value="GroES-like"/>
    <property type="match status" value="1"/>
</dbReference>
<dbReference type="GO" id="GO:0006631">
    <property type="term" value="P:fatty acid metabolic process"/>
    <property type="evidence" value="ECO:0007669"/>
    <property type="project" value="TreeGrafter"/>
</dbReference>
<dbReference type="PANTHER" id="PTHR43981:SF2">
    <property type="entry name" value="ENOYL-[ACYL-CARRIER-PROTEIN] REDUCTASE, MITOCHONDRIAL"/>
    <property type="match status" value="1"/>
</dbReference>
<dbReference type="Gene3D" id="3.90.180.10">
    <property type="entry name" value="Medium-chain alcohol dehydrogenases, catalytic domain"/>
    <property type="match status" value="1"/>
</dbReference>
<gene>
    <name evidence="8" type="ORF">SLS53_004588</name>
</gene>
<sequence length="285" mass="30135">MSRAVVFDAGTAAARTQIISYPIPHLFASSKNEVLVQFLAAPINRVDLMLLDGQYPIRPKHHFENKLVPGFDGCGVVLASTSPGFSKGDMVIPRDLGLGTWRTHAVLPAGSLIGLPAATPPLAGALLRSGALIAWLLLHEVRALQEGDAVIVSAGTSTVAWFLVQLARLRHVSVFLVVRDRDPDELKDVRERLLGLGAAAVISESELRASLAGEAPTPACLPVRPTMALDSVFGPVGQLLVETLAPGGPLSWLACWVDTGLISRSIRDISSTGSCLFSLSGAQNL</sequence>
<evidence type="ECO:0000256" key="1">
    <source>
        <dbReference type="ARBA" id="ARBA00004173"/>
    </source>
</evidence>
<keyword evidence="9" id="KW-1185">Reference proteome</keyword>
<protein>
    <submittedName>
        <fullName evidence="8">Secondary metabolism biosynthetic enzyme</fullName>
    </submittedName>
</protein>
<name>A0AAN9UA49_9PEZI</name>
<dbReference type="EMBL" id="JAJSPL020000016">
    <property type="protein sequence ID" value="KAK7742004.1"/>
    <property type="molecule type" value="Genomic_DNA"/>
</dbReference>
<evidence type="ECO:0000256" key="3">
    <source>
        <dbReference type="ARBA" id="ARBA00022857"/>
    </source>
</evidence>
<feature type="domain" description="Alcohol dehydrogenase-like N-terminal" evidence="7">
    <location>
        <begin position="31"/>
        <end position="116"/>
    </location>
</feature>
<dbReference type="Proteomes" id="UP001320245">
    <property type="component" value="Unassembled WGS sequence"/>
</dbReference>
<dbReference type="InterPro" id="IPR011032">
    <property type="entry name" value="GroES-like_sf"/>
</dbReference>
<evidence type="ECO:0000256" key="5">
    <source>
        <dbReference type="ARBA" id="ARBA00023002"/>
    </source>
</evidence>
<proteinExistence type="inferred from homology"/>
<keyword evidence="3" id="KW-0521">NADP</keyword>
<dbReference type="InterPro" id="IPR051034">
    <property type="entry name" value="Mito_Enoyl-ACP_Reductase"/>
</dbReference>
<comment type="caution">
    <text evidence="8">The sequence shown here is derived from an EMBL/GenBank/DDBJ whole genome shotgun (WGS) entry which is preliminary data.</text>
</comment>
<dbReference type="SUPFAM" id="SSF51735">
    <property type="entry name" value="NAD(P)-binding Rossmann-fold domains"/>
    <property type="match status" value="1"/>
</dbReference>
<keyword evidence="5" id="KW-0560">Oxidoreductase</keyword>
<organism evidence="8 9">
    <name type="scientific">Cytospora paraplurivora</name>
    <dbReference type="NCBI Taxonomy" id="2898453"/>
    <lineage>
        <taxon>Eukaryota</taxon>
        <taxon>Fungi</taxon>
        <taxon>Dikarya</taxon>
        <taxon>Ascomycota</taxon>
        <taxon>Pezizomycotina</taxon>
        <taxon>Sordariomycetes</taxon>
        <taxon>Sordariomycetidae</taxon>
        <taxon>Diaporthales</taxon>
        <taxon>Cytosporaceae</taxon>
        <taxon>Cytospora</taxon>
    </lineage>
</organism>
<comment type="subcellular location">
    <subcellularLocation>
        <location evidence="1">Mitochondrion</location>
    </subcellularLocation>
</comment>
<dbReference type="Gene3D" id="3.40.50.720">
    <property type="entry name" value="NAD(P)-binding Rossmann-like Domain"/>
    <property type="match status" value="1"/>
</dbReference>
<dbReference type="PANTHER" id="PTHR43981">
    <property type="entry name" value="ENOYL-[ACYL-CARRIER-PROTEIN] REDUCTASE, MITOCHONDRIAL"/>
    <property type="match status" value="1"/>
</dbReference>
<dbReference type="GO" id="GO:0016491">
    <property type="term" value="F:oxidoreductase activity"/>
    <property type="evidence" value="ECO:0007669"/>
    <property type="project" value="UniProtKB-KW"/>
</dbReference>
<evidence type="ECO:0000313" key="8">
    <source>
        <dbReference type="EMBL" id="KAK7742004.1"/>
    </source>
</evidence>
<dbReference type="InterPro" id="IPR036291">
    <property type="entry name" value="NAD(P)-bd_dom_sf"/>
</dbReference>